<dbReference type="EMBL" id="CH408078">
    <property type="protein sequence ID" value="EEQ38998.1"/>
    <property type="molecule type" value="Genomic_DNA"/>
</dbReference>
<dbReference type="AlphaFoldDB" id="C4Y3L1"/>
<gene>
    <name evidence="4" type="ORF">CLUG_03124</name>
</gene>
<dbReference type="Pfam" id="PF05368">
    <property type="entry name" value="NmrA"/>
    <property type="match status" value="1"/>
</dbReference>
<name>C4Y3L1_CLAL4</name>
<dbReference type="InterPro" id="IPR051609">
    <property type="entry name" value="NmrA/Isoflavone_reductase-like"/>
</dbReference>
<dbReference type="SUPFAM" id="SSF51735">
    <property type="entry name" value="NAD(P)-binding Rossmann-fold domains"/>
    <property type="match status" value="1"/>
</dbReference>
<evidence type="ECO:0000256" key="2">
    <source>
        <dbReference type="ARBA" id="ARBA00023002"/>
    </source>
</evidence>
<accession>C4Y3L1</accession>
<feature type="domain" description="NmrA-like" evidence="3">
    <location>
        <begin position="4"/>
        <end position="243"/>
    </location>
</feature>
<dbReference type="PANTHER" id="PTHR47706">
    <property type="entry name" value="NMRA-LIKE FAMILY PROTEIN"/>
    <property type="match status" value="1"/>
</dbReference>
<dbReference type="VEuPathDB" id="FungiDB:CLUG_03124"/>
<dbReference type="GO" id="GO:0016491">
    <property type="term" value="F:oxidoreductase activity"/>
    <property type="evidence" value="ECO:0007669"/>
    <property type="project" value="UniProtKB-KW"/>
</dbReference>
<dbReference type="HOGENOM" id="CLU_058266_0_0_1"/>
<keyword evidence="2" id="KW-0560">Oxidoreductase</keyword>
<sequence>MSKPSVAIFGLNGTLGAPTLNAIQTTFADKFSFPVLAVTRDTSKVTSTDKVKYIKGDYINGTSELAEQLKGTDVIIELVSPNPELFAAIETIVTQVKPKLFIPTQFGCDLEAAAKTFPGFLGIKKAHSDKIRETGIKVVDVYNGFFAEGAWLYEVIGHVGADLESKTVTYFNSPSLAFSYSSLKDVGLAIASIASKPVSELPDKVRIQSGTVTFEEVVKKYEETHNVKFEVKEVVPKEEVIKQSKEVWGQGFNPAKFLYYLQVLASLGPDGGVTFSSLTMMSWSTQVSLCGSGLSTKVLGLLKRELFEDMIS</sequence>
<evidence type="ECO:0000313" key="4">
    <source>
        <dbReference type="EMBL" id="EEQ38998.1"/>
    </source>
</evidence>
<dbReference type="InParanoid" id="C4Y3L1"/>
<dbReference type="InterPro" id="IPR008030">
    <property type="entry name" value="NmrA-like"/>
</dbReference>
<protein>
    <recommendedName>
        <fullName evidence="3">NmrA-like domain-containing protein</fullName>
    </recommendedName>
</protein>
<evidence type="ECO:0000256" key="1">
    <source>
        <dbReference type="ARBA" id="ARBA00022857"/>
    </source>
</evidence>
<keyword evidence="1" id="KW-0521">NADP</keyword>
<dbReference type="OrthoDB" id="9974981at2759"/>
<evidence type="ECO:0000259" key="3">
    <source>
        <dbReference type="Pfam" id="PF05368"/>
    </source>
</evidence>
<dbReference type="InterPro" id="IPR036291">
    <property type="entry name" value="NAD(P)-bd_dom_sf"/>
</dbReference>
<dbReference type="KEGG" id="clu:CLUG_03124"/>
<dbReference type="STRING" id="306902.C4Y3L1"/>
<dbReference type="Gene3D" id="3.90.25.10">
    <property type="entry name" value="UDP-galactose 4-epimerase, domain 1"/>
    <property type="match status" value="1"/>
</dbReference>
<reference evidence="4 5" key="1">
    <citation type="journal article" date="2009" name="Nature">
        <title>Evolution of pathogenicity and sexual reproduction in eight Candida genomes.</title>
        <authorList>
            <person name="Butler G."/>
            <person name="Rasmussen M.D."/>
            <person name="Lin M.F."/>
            <person name="Santos M.A."/>
            <person name="Sakthikumar S."/>
            <person name="Munro C.A."/>
            <person name="Rheinbay E."/>
            <person name="Grabherr M."/>
            <person name="Forche A."/>
            <person name="Reedy J.L."/>
            <person name="Agrafioti I."/>
            <person name="Arnaud M.B."/>
            <person name="Bates S."/>
            <person name="Brown A.J."/>
            <person name="Brunke S."/>
            <person name="Costanzo M.C."/>
            <person name="Fitzpatrick D.A."/>
            <person name="de Groot P.W."/>
            <person name="Harris D."/>
            <person name="Hoyer L.L."/>
            <person name="Hube B."/>
            <person name="Klis F.M."/>
            <person name="Kodira C."/>
            <person name="Lennard N."/>
            <person name="Logue M.E."/>
            <person name="Martin R."/>
            <person name="Neiman A.M."/>
            <person name="Nikolaou E."/>
            <person name="Quail M.A."/>
            <person name="Quinn J."/>
            <person name="Santos M.C."/>
            <person name="Schmitzberger F.F."/>
            <person name="Sherlock G."/>
            <person name="Shah P."/>
            <person name="Silverstein K.A."/>
            <person name="Skrzypek M.S."/>
            <person name="Soll D."/>
            <person name="Staggs R."/>
            <person name="Stansfield I."/>
            <person name="Stumpf M.P."/>
            <person name="Sudbery P.E."/>
            <person name="Srikantha T."/>
            <person name="Zeng Q."/>
            <person name="Berman J."/>
            <person name="Berriman M."/>
            <person name="Heitman J."/>
            <person name="Gow N.A."/>
            <person name="Lorenz M.C."/>
            <person name="Birren B.W."/>
            <person name="Kellis M."/>
            <person name="Cuomo C.A."/>
        </authorList>
    </citation>
    <scope>NUCLEOTIDE SEQUENCE [LARGE SCALE GENOMIC DNA]</scope>
    <source>
        <strain evidence="4 5">ATCC 42720</strain>
    </source>
</reference>
<organism evidence="4 5">
    <name type="scientific">Clavispora lusitaniae (strain ATCC 42720)</name>
    <name type="common">Yeast</name>
    <name type="synonym">Candida lusitaniae</name>
    <dbReference type="NCBI Taxonomy" id="306902"/>
    <lineage>
        <taxon>Eukaryota</taxon>
        <taxon>Fungi</taxon>
        <taxon>Dikarya</taxon>
        <taxon>Ascomycota</taxon>
        <taxon>Saccharomycotina</taxon>
        <taxon>Pichiomycetes</taxon>
        <taxon>Metschnikowiaceae</taxon>
        <taxon>Clavispora</taxon>
    </lineage>
</organism>
<dbReference type="Proteomes" id="UP000007703">
    <property type="component" value="Unassembled WGS sequence"/>
</dbReference>
<proteinExistence type="predicted"/>
<evidence type="ECO:0000313" key="5">
    <source>
        <dbReference type="Proteomes" id="UP000007703"/>
    </source>
</evidence>
<dbReference type="OMA" id="QPEWEGK"/>
<dbReference type="Gene3D" id="3.40.50.720">
    <property type="entry name" value="NAD(P)-binding Rossmann-like Domain"/>
    <property type="match status" value="1"/>
</dbReference>
<dbReference type="PANTHER" id="PTHR47706:SF9">
    <property type="entry name" value="NMRA-LIKE DOMAIN-CONTAINING PROTEIN-RELATED"/>
    <property type="match status" value="1"/>
</dbReference>
<dbReference type="GeneID" id="8497603"/>